<gene>
    <name evidence="2" type="ORF">AOZ06_04645</name>
</gene>
<organism evidence="2 3">
    <name type="scientific">Kibdelosporangium phytohabitans</name>
    <dbReference type="NCBI Taxonomy" id="860235"/>
    <lineage>
        <taxon>Bacteria</taxon>
        <taxon>Bacillati</taxon>
        <taxon>Actinomycetota</taxon>
        <taxon>Actinomycetes</taxon>
        <taxon>Pseudonocardiales</taxon>
        <taxon>Pseudonocardiaceae</taxon>
        <taxon>Kibdelosporangium</taxon>
    </lineage>
</organism>
<evidence type="ECO:0000313" key="3">
    <source>
        <dbReference type="Proteomes" id="UP000063699"/>
    </source>
</evidence>
<name>A0A0N9HW28_9PSEU</name>
<dbReference type="AlphaFoldDB" id="A0A0N9HW28"/>
<dbReference type="KEGG" id="kphy:AOZ06_04645"/>
<reference evidence="2 3" key="1">
    <citation type="submission" date="2015-07" db="EMBL/GenBank/DDBJ databases">
        <title>Genome sequencing of Kibdelosporangium phytohabitans.</title>
        <authorList>
            <person name="Qin S."/>
            <person name="Xing K."/>
        </authorList>
    </citation>
    <scope>NUCLEOTIDE SEQUENCE [LARGE SCALE GENOMIC DNA]</scope>
    <source>
        <strain evidence="2 3">KLBMP1111</strain>
    </source>
</reference>
<keyword evidence="3" id="KW-1185">Reference proteome</keyword>
<evidence type="ECO:0000313" key="2">
    <source>
        <dbReference type="EMBL" id="ALG06306.1"/>
    </source>
</evidence>
<protein>
    <submittedName>
        <fullName evidence="2">Uncharacterized protein</fullName>
    </submittedName>
</protein>
<dbReference type="RefSeq" id="WP_054288282.1">
    <property type="nucleotide sequence ID" value="NZ_CP012752.1"/>
</dbReference>
<feature type="region of interest" description="Disordered" evidence="1">
    <location>
        <begin position="188"/>
        <end position="211"/>
    </location>
</feature>
<dbReference type="Proteomes" id="UP000063699">
    <property type="component" value="Chromosome"/>
</dbReference>
<sequence>MTTASFADHPRTALHLIAEAIARLRSTDPTDTASSLLAAWHGFGTAEAAGGFLSRDSVDDAVLARNARAVIATVSARLRDAPSLPYIDKVSETVHGLVPDNVQIPVDDRAAAHHDPDQPADRSAAGLVRRAILALVSELNTLLSLAAEHAANHTDRAACEHGTRLAYELGSCWEGRLGSFLTSSRDLGVVGMPRRQSSKTPSPKERREPNR</sequence>
<dbReference type="EMBL" id="CP012752">
    <property type="protein sequence ID" value="ALG06306.1"/>
    <property type="molecule type" value="Genomic_DNA"/>
</dbReference>
<proteinExistence type="predicted"/>
<dbReference type="OrthoDB" id="3677299at2"/>
<evidence type="ECO:0000256" key="1">
    <source>
        <dbReference type="SAM" id="MobiDB-lite"/>
    </source>
</evidence>
<accession>A0A0N9HW28</accession>
<feature type="compositionally biased region" description="Basic and acidic residues" evidence="1">
    <location>
        <begin position="202"/>
        <end position="211"/>
    </location>
</feature>